<dbReference type="CDD" id="cd00769">
    <property type="entry name" value="PheRS_beta_core"/>
    <property type="match status" value="1"/>
</dbReference>
<dbReference type="EMBL" id="MVGC01000362">
    <property type="protein sequence ID" value="RJE19865.1"/>
    <property type="molecule type" value="Genomic_DNA"/>
</dbReference>
<dbReference type="InterPro" id="IPR005146">
    <property type="entry name" value="B3/B4_tRNA-bd"/>
</dbReference>
<name>A0A3A2ZPN2_9EURO</name>
<dbReference type="GO" id="GO:0006432">
    <property type="term" value="P:phenylalanyl-tRNA aminoacylation"/>
    <property type="evidence" value="ECO:0007669"/>
    <property type="project" value="InterPro"/>
</dbReference>
<dbReference type="NCBIfam" id="TIGR00471">
    <property type="entry name" value="pheT_arch"/>
    <property type="match status" value="1"/>
</dbReference>
<keyword evidence="14 18" id="KW-0030">Aminoacyl-tRNA synthetase</keyword>
<reference evidence="19" key="1">
    <citation type="submission" date="2017-02" db="EMBL/GenBank/DDBJ databases">
        <authorList>
            <person name="Tafer H."/>
            <person name="Lopandic K."/>
        </authorList>
    </citation>
    <scope>NUCLEOTIDE SEQUENCE [LARGE SCALE GENOMIC DNA]</scope>
    <source>
        <strain evidence="19">CBS 366.77</strain>
    </source>
</reference>
<dbReference type="GO" id="GO:0003723">
    <property type="term" value="F:RNA binding"/>
    <property type="evidence" value="ECO:0007669"/>
    <property type="project" value="InterPro"/>
</dbReference>
<keyword evidence="7" id="KW-0963">Cytoplasm</keyword>
<keyword evidence="9" id="KW-0479">Metal-binding</keyword>
<dbReference type="SMART" id="SM00874">
    <property type="entry name" value="B5"/>
    <property type="match status" value="1"/>
</dbReference>
<evidence type="ECO:0000259" key="17">
    <source>
        <dbReference type="PROSITE" id="PS51483"/>
    </source>
</evidence>
<dbReference type="InterPro" id="IPR040659">
    <property type="entry name" value="PhetRS_B1"/>
</dbReference>
<accession>A0A3A2ZPN2</accession>
<dbReference type="AlphaFoldDB" id="A0A3A2ZPN2"/>
<comment type="catalytic activity">
    <reaction evidence="16">
        <text>tRNA(Phe) + L-phenylalanine + ATP = L-phenylalanyl-tRNA(Phe) + AMP + diphosphate + H(+)</text>
        <dbReference type="Rhea" id="RHEA:19413"/>
        <dbReference type="Rhea" id="RHEA-COMP:9668"/>
        <dbReference type="Rhea" id="RHEA-COMP:9699"/>
        <dbReference type="ChEBI" id="CHEBI:15378"/>
        <dbReference type="ChEBI" id="CHEBI:30616"/>
        <dbReference type="ChEBI" id="CHEBI:33019"/>
        <dbReference type="ChEBI" id="CHEBI:58095"/>
        <dbReference type="ChEBI" id="CHEBI:78442"/>
        <dbReference type="ChEBI" id="CHEBI:78531"/>
        <dbReference type="ChEBI" id="CHEBI:456215"/>
        <dbReference type="EC" id="6.1.1.20"/>
    </reaction>
</comment>
<evidence type="ECO:0000256" key="11">
    <source>
        <dbReference type="ARBA" id="ARBA00022840"/>
    </source>
</evidence>
<organism evidence="18 19">
    <name type="scientific">Aspergillus sclerotialis</name>
    <dbReference type="NCBI Taxonomy" id="2070753"/>
    <lineage>
        <taxon>Eukaryota</taxon>
        <taxon>Fungi</taxon>
        <taxon>Dikarya</taxon>
        <taxon>Ascomycota</taxon>
        <taxon>Pezizomycotina</taxon>
        <taxon>Eurotiomycetes</taxon>
        <taxon>Eurotiomycetidae</taxon>
        <taxon>Eurotiales</taxon>
        <taxon>Aspergillaceae</taxon>
        <taxon>Aspergillus</taxon>
        <taxon>Aspergillus subgen. Polypaecilum</taxon>
    </lineage>
</organism>
<comment type="subcellular location">
    <subcellularLocation>
        <location evidence="2">Cytoplasm</location>
    </subcellularLocation>
</comment>
<dbReference type="PANTHER" id="PTHR10947:SF0">
    <property type="entry name" value="PHENYLALANINE--TRNA LIGASE BETA SUBUNIT"/>
    <property type="match status" value="1"/>
</dbReference>
<dbReference type="GO" id="GO:0004826">
    <property type="term" value="F:phenylalanine-tRNA ligase activity"/>
    <property type="evidence" value="ECO:0007669"/>
    <property type="project" value="UniProtKB-EC"/>
</dbReference>
<evidence type="ECO:0000256" key="8">
    <source>
        <dbReference type="ARBA" id="ARBA00022598"/>
    </source>
</evidence>
<evidence type="ECO:0000313" key="19">
    <source>
        <dbReference type="Proteomes" id="UP000266188"/>
    </source>
</evidence>
<keyword evidence="19" id="KW-1185">Reference proteome</keyword>
<evidence type="ECO:0000256" key="1">
    <source>
        <dbReference type="ARBA" id="ARBA00001946"/>
    </source>
</evidence>
<keyword evidence="12" id="KW-0460">Magnesium</keyword>
<dbReference type="InterPro" id="IPR045864">
    <property type="entry name" value="aa-tRNA-synth_II/BPL/LPL"/>
</dbReference>
<dbReference type="OrthoDB" id="1698572at2759"/>
<dbReference type="Pfam" id="PF18262">
    <property type="entry name" value="PhetRS_B1"/>
    <property type="match status" value="1"/>
</dbReference>
<dbReference type="GO" id="GO:0009328">
    <property type="term" value="C:phenylalanine-tRNA ligase complex"/>
    <property type="evidence" value="ECO:0007669"/>
    <property type="project" value="TreeGrafter"/>
</dbReference>
<evidence type="ECO:0000256" key="6">
    <source>
        <dbReference type="ARBA" id="ARBA00017032"/>
    </source>
</evidence>
<keyword evidence="11" id="KW-0067">ATP-binding</keyword>
<evidence type="ECO:0000256" key="4">
    <source>
        <dbReference type="ARBA" id="ARBA00011209"/>
    </source>
</evidence>
<dbReference type="FunFam" id="3.30.56.10:FF:000006">
    <property type="entry name" value="Phenylalanyl-tRNA synthetase subunit beta"/>
    <property type="match status" value="1"/>
</dbReference>
<dbReference type="SUPFAM" id="SSF46955">
    <property type="entry name" value="Putative DNA-binding domain"/>
    <property type="match status" value="2"/>
</dbReference>
<dbReference type="Gene3D" id="3.30.56.10">
    <property type="match status" value="2"/>
</dbReference>
<feature type="domain" description="B5" evidence="17">
    <location>
        <begin position="307"/>
        <end position="385"/>
    </location>
</feature>
<comment type="similarity">
    <text evidence="3">Belongs to the phenylalanyl-tRNA synthetase beta subunit family. Type 2 subfamily.</text>
</comment>
<dbReference type="Pfam" id="PF03483">
    <property type="entry name" value="B3_4"/>
    <property type="match status" value="1"/>
</dbReference>
<dbReference type="Gene3D" id="3.50.40.10">
    <property type="entry name" value="Phenylalanyl-trna Synthetase, Chain B, domain 3"/>
    <property type="match status" value="1"/>
</dbReference>
<dbReference type="InterPro" id="IPR045060">
    <property type="entry name" value="Phe-tRNA-ligase_IIc_bsu"/>
</dbReference>
<evidence type="ECO:0000256" key="14">
    <source>
        <dbReference type="ARBA" id="ARBA00023146"/>
    </source>
</evidence>
<dbReference type="InterPro" id="IPR004531">
    <property type="entry name" value="Phe-tRNA-synth_IIc_bsu_arc_euk"/>
</dbReference>
<dbReference type="FunFam" id="3.50.40.10:FF:000002">
    <property type="entry name" value="phenylalanine--tRNA ligase beta subunit"/>
    <property type="match status" value="1"/>
</dbReference>
<comment type="subunit">
    <text evidence="4">Tetramer of two alpha and two beta subunits.</text>
</comment>
<dbReference type="Pfam" id="PF17759">
    <property type="entry name" value="tRNA_synthFbeta"/>
    <property type="match status" value="1"/>
</dbReference>
<evidence type="ECO:0000256" key="10">
    <source>
        <dbReference type="ARBA" id="ARBA00022741"/>
    </source>
</evidence>
<dbReference type="InterPro" id="IPR041616">
    <property type="entry name" value="PheRS_beta_core"/>
</dbReference>
<dbReference type="Proteomes" id="UP000266188">
    <property type="component" value="Unassembled WGS sequence"/>
</dbReference>
<evidence type="ECO:0000256" key="15">
    <source>
        <dbReference type="ARBA" id="ARBA00033189"/>
    </source>
</evidence>
<comment type="caution">
    <text evidence="18">The sequence shown here is derived from an EMBL/GenBank/DDBJ whole genome shotgun (WGS) entry which is preliminary data.</text>
</comment>
<keyword evidence="10" id="KW-0547">Nucleotide-binding</keyword>
<dbReference type="Gene3D" id="3.30.930.10">
    <property type="entry name" value="Bira Bifunctional Protein, Domain 2"/>
    <property type="match status" value="1"/>
</dbReference>
<evidence type="ECO:0000256" key="13">
    <source>
        <dbReference type="ARBA" id="ARBA00022917"/>
    </source>
</evidence>
<dbReference type="EC" id="6.1.1.20" evidence="5"/>
<sequence>MPTITVDKAALFKELGREYTTEEFDELCFEFGIELDEDTTDSDRPIVDGKQEPPQLKIEVPANRYDLLCFEGISLMLNIFLGRKPLPNYRLVEPSSGKLETINVKEDVGTGHTVAERTMKIRPYVSGAILRNIKFDQIRYESFIALQDKLHQNLARQRTLVSIGTHDLDTIEGPFTYEALPPKNISFIPLNQTQKMNGEELMTFYEKDKHLGKYLHIIRDSPVYPVIYDSKRTVCSLPPIINGDHSKIRLDTKNVFIEITALDKTKVEIVNRILVAMFSQYTSEPFTIEPIKVVSEHNKETRIVPDISPRKTEAEVSFINQCCGLDLPAAEICKLLEKMAYHSKPSATNPGLLDIEIPMTRADVLHQSDIMEDAAVAYGFNNLPRAFPNISGTIGQPLPINKLSDIVRMEAAMAGWSEVLPLILCSHDENFSWLNRKDDGNTAVKLSNPKTLEFQVVRTSLLPGLLKTIRENKTHTVPMKVFEVSDVAFKDLSLERKSRNERHFAAAWYGKTSGFEIVHGLMDRIMAMMKSAFITGEEGLENNSVGDSQYWIEELNCKSDFRHYNLDNITDTLAAPTYFPGHAASIHVRIAGKEHAIGSFGILHPTVLEKFELRYPTSTLEINIEAFL</sequence>
<evidence type="ECO:0000256" key="7">
    <source>
        <dbReference type="ARBA" id="ARBA00022490"/>
    </source>
</evidence>
<dbReference type="GO" id="GO:0005524">
    <property type="term" value="F:ATP binding"/>
    <property type="evidence" value="ECO:0007669"/>
    <property type="project" value="UniProtKB-KW"/>
</dbReference>
<gene>
    <name evidence="18" type="ORF">PHISCL_07804</name>
</gene>
<evidence type="ECO:0000256" key="12">
    <source>
        <dbReference type="ARBA" id="ARBA00022842"/>
    </source>
</evidence>
<keyword evidence="8" id="KW-0436">Ligase</keyword>
<evidence type="ECO:0000256" key="9">
    <source>
        <dbReference type="ARBA" id="ARBA00022723"/>
    </source>
</evidence>
<dbReference type="SUPFAM" id="SSF55681">
    <property type="entry name" value="Class II aaRS and biotin synthetases"/>
    <property type="match status" value="1"/>
</dbReference>
<protein>
    <recommendedName>
        <fullName evidence="6">Phenylalanine--tRNA ligase beta subunit</fullName>
        <ecNumber evidence="5">6.1.1.20</ecNumber>
    </recommendedName>
    <alternativeName>
        <fullName evidence="15">Phenylalanyl-tRNA synthetase beta subunit</fullName>
    </alternativeName>
</protein>
<dbReference type="InterPro" id="IPR020825">
    <property type="entry name" value="Phe-tRNA_synthase-like_B3/B4"/>
</dbReference>
<dbReference type="PANTHER" id="PTHR10947">
    <property type="entry name" value="PHENYLALANYL-TRNA SYNTHETASE BETA CHAIN AND LEUCINE-RICH REPEAT-CONTAINING PROTEIN 47"/>
    <property type="match status" value="1"/>
</dbReference>
<evidence type="ECO:0000313" key="18">
    <source>
        <dbReference type="EMBL" id="RJE19865.1"/>
    </source>
</evidence>
<dbReference type="FunFam" id="3.30.56.10:FF:000004">
    <property type="entry name" value="Phenylalanyl-tRNA synthetase, beta subunit"/>
    <property type="match status" value="1"/>
</dbReference>
<dbReference type="FunFam" id="3.30.930.10:FF:000052">
    <property type="entry name" value="Phenylalanyl-tRNA synthetase, beta subunit"/>
    <property type="match status" value="1"/>
</dbReference>
<comment type="cofactor">
    <cofactor evidence="1">
        <name>Mg(2+)</name>
        <dbReference type="ChEBI" id="CHEBI:18420"/>
    </cofactor>
</comment>
<evidence type="ECO:0000256" key="16">
    <source>
        <dbReference type="ARBA" id="ARBA00049255"/>
    </source>
</evidence>
<dbReference type="Pfam" id="PF03484">
    <property type="entry name" value="B5"/>
    <property type="match status" value="1"/>
</dbReference>
<dbReference type="STRING" id="2070753.A0A3A2ZPN2"/>
<keyword evidence="13" id="KW-0648">Protein biosynthesis</keyword>
<dbReference type="GO" id="GO:0000287">
    <property type="term" value="F:magnesium ion binding"/>
    <property type="evidence" value="ECO:0007669"/>
    <property type="project" value="InterPro"/>
</dbReference>
<dbReference type="SMART" id="SM00873">
    <property type="entry name" value="B3_4"/>
    <property type="match status" value="1"/>
</dbReference>
<dbReference type="SUPFAM" id="SSF56037">
    <property type="entry name" value="PheT/TilS domain"/>
    <property type="match status" value="1"/>
</dbReference>
<evidence type="ECO:0000256" key="3">
    <source>
        <dbReference type="ARBA" id="ARBA00007438"/>
    </source>
</evidence>
<proteinExistence type="inferred from homology"/>
<dbReference type="InterPro" id="IPR009061">
    <property type="entry name" value="DNA-bd_dom_put_sf"/>
</dbReference>
<dbReference type="PROSITE" id="PS51483">
    <property type="entry name" value="B5"/>
    <property type="match status" value="1"/>
</dbReference>
<evidence type="ECO:0000256" key="5">
    <source>
        <dbReference type="ARBA" id="ARBA00012814"/>
    </source>
</evidence>
<evidence type="ECO:0000256" key="2">
    <source>
        <dbReference type="ARBA" id="ARBA00004496"/>
    </source>
</evidence>
<dbReference type="InterPro" id="IPR005147">
    <property type="entry name" value="tRNA_synthase_B5-dom"/>
</dbReference>